<dbReference type="OrthoDB" id="3564314at2759"/>
<feature type="compositionally biased region" description="Basic and acidic residues" evidence="2">
    <location>
        <begin position="10"/>
        <end position="22"/>
    </location>
</feature>
<organism evidence="3 4">
    <name type="scientific">Diplocarpon coronariae</name>
    <dbReference type="NCBI Taxonomy" id="2795749"/>
    <lineage>
        <taxon>Eukaryota</taxon>
        <taxon>Fungi</taxon>
        <taxon>Dikarya</taxon>
        <taxon>Ascomycota</taxon>
        <taxon>Pezizomycotina</taxon>
        <taxon>Leotiomycetes</taxon>
        <taxon>Helotiales</taxon>
        <taxon>Drepanopezizaceae</taxon>
        <taxon>Diplocarpon</taxon>
    </lineage>
</organism>
<dbReference type="InParanoid" id="A0A218YTE9"/>
<feature type="coiled-coil region" evidence="1">
    <location>
        <begin position="47"/>
        <end position="74"/>
    </location>
</feature>
<sequence length="276" mass="31201">MSPKRSSARVSERRKSSRESKPPKALSPALKPPPKKRANSASKDAMIKQLRIDLATLDKANKALTANVEELEDMIQLQEPLVHVGVAIRRRWYEVVREKRGEQATPKIVGAGELVAFKGNVRADVAMFKLGYMKSADPTPASIILKGSPFEIKYKHEYFNNLYAYAYNSLSIHSKNSFRNFSKKMLEICDMSATLAAHYRYSATKESGDAGLEKFRRLAIECAEEDRRISRLFPVPAERFSAFDSWPTVDVKIREMRRVVEEVIIRLGDGVPDHSA</sequence>
<keyword evidence="1" id="KW-0175">Coiled coil</keyword>
<evidence type="ECO:0000313" key="3">
    <source>
        <dbReference type="EMBL" id="OWO98531.1"/>
    </source>
</evidence>
<name>A0A218YTE9_9HELO</name>
<evidence type="ECO:0000256" key="1">
    <source>
        <dbReference type="SAM" id="Coils"/>
    </source>
</evidence>
<accession>A0A218YTE9</accession>
<protein>
    <submittedName>
        <fullName evidence="3">Uncharacterized protein</fullName>
    </submittedName>
</protein>
<dbReference type="Proteomes" id="UP000242519">
    <property type="component" value="Unassembled WGS sequence"/>
</dbReference>
<dbReference type="EMBL" id="MZNU01000391">
    <property type="protein sequence ID" value="OWO98531.1"/>
    <property type="molecule type" value="Genomic_DNA"/>
</dbReference>
<keyword evidence="4" id="KW-1185">Reference proteome</keyword>
<comment type="caution">
    <text evidence="3">The sequence shown here is derived from an EMBL/GenBank/DDBJ whole genome shotgun (WGS) entry which is preliminary data.</text>
</comment>
<proteinExistence type="predicted"/>
<evidence type="ECO:0000256" key="2">
    <source>
        <dbReference type="SAM" id="MobiDB-lite"/>
    </source>
</evidence>
<reference evidence="3 4" key="1">
    <citation type="submission" date="2017-04" db="EMBL/GenBank/DDBJ databases">
        <title>Draft genome sequence of Marssonina coronaria NL1: causal agent of apple blotch.</title>
        <authorList>
            <person name="Cheng Q."/>
        </authorList>
    </citation>
    <scope>NUCLEOTIDE SEQUENCE [LARGE SCALE GENOMIC DNA]</scope>
    <source>
        <strain evidence="3 4">NL1</strain>
    </source>
</reference>
<feature type="region of interest" description="Disordered" evidence="2">
    <location>
        <begin position="1"/>
        <end position="43"/>
    </location>
</feature>
<gene>
    <name evidence="3" type="ORF">B2J93_2266</name>
</gene>
<evidence type="ECO:0000313" key="4">
    <source>
        <dbReference type="Proteomes" id="UP000242519"/>
    </source>
</evidence>
<dbReference type="AlphaFoldDB" id="A0A218YTE9"/>